<dbReference type="KEGG" id="smiz:4412673_02641"/>
<organism evidence="1 2">
    <name type="scientific">Sphingobacterium mizutaii</name>
    <dbReference type="NCBI Taxonomy" id="1010"/>
    <lineage>
        <taxon>Bacteria</taxon>
        <taxon>Pseudomonadati</taxon>
        <taxon>Bacteroidota</taxon>
        <taxon>Sphingobacteriia</taxon>
        <taxon>Sphingobacteriales</taxon>
        <taxon>Sphingobacteriaceae</taxon>
        <taxon>Sphingobacterium</taxon>
    </lineage>
</organism>
<dbReference type="EMBL" id="LT906468">
    <property type="protein sequence ID" value="SNV52227.1"/>
    <property type="molecule type" value="Genomic_DNA"/>
</dbReference>
<accession>A0AAJ5C0T8</accession>
<evidence type="ECO:0000313" key="2">
    <source>
        <dbReference type="Proteomes" id="UP000215355"/>
    </source>
</evidence>
<protein>
    <submittedName>
        <fullName evidence="1">PRTRC system protein C</fullName>
    </submittedName>
</protein>
<dbReference type="InterPro" id="IPR022289">
    <property type="entry name" value="PRTRC_protein-C"/>
</dbReference>
<dbReference type="Proteomes" id="UP000215355">
    <property type="component" value="Chromosome 1"/>
</dbReference>
<dbReference type="Pfam" id="PF14454">
    <property type="entry name" value="Prok_Ub"/>
    <property type="match status" value="1"/>
</dbReference>
<dbReference type="NCBIfam" id="TIGR03738">
    <property type="entry name" value="PRTRC_C"/>
    <property type="match status" value="1"/>
</dbReference>
<proteinExistence type="predicted"/>
<name>A0AAJ5C0T8_9SPHI</name>
<sequence length="74" mass="8272">MALQITGVKREFKLKRNGKDITIVDPNQNFSLEEVMSFLSNQYPELTTSTMIGPNLKDDGTAVYEFKTTIGTKG</sequence>
<dbReference type="InterPro" id="IPR032866">
    <property type="entry name" value="Prok_Ub"/>
</dbReference>
<dbReference type="RefSeq" id="WP_093097555.1">
    <property type="nucleotide sequence ID" value="NZ_FNGK01000001.1"/>
</dbReference>
<evidence type="ECO:0000313" key="1">
    <source>
        <dbReference type="EMBL" id="SNV52227.1"/>
    </source>
</evidence>
<gene>
    <name evidence="1" type="ORF">SAMEA4412673_02641</name>
</gene>
<dbReference type="AlphaFoldDB" id="A0AAJ5C0T8"/>
<reference evidence="1 2" key="1">
    <citation type="submission" date="2017-06" db="EMBL/GenBank/DDBJ databases">
        <authorList>
            <consortium name="Pathogen Informatics"/>
        </authorList>
    </citation>
    <scope>NUCLEOTIDE SEQUENCE [LARGE SCALE GENOMIC DNA]</scope>
    <source>
        <strain evidence="1 2">NCTC12149</strain>
    </source>
</reference>